<reference evidence="2" key="1">
    <citation type="submission" date="2017-09" db="EMBL/GenBank/DDBJ databases">
        <title>Depth-based differentiation of microbial function through sediment-hosted aquifers and enrichment of novel symbionts in the deep terrestrial subsurface.</title>
        <authorList>
            <person name="Probst A.J."/>
            <person name="Ladd B."/>
            <person name="Jarett J.K."/>
            <person name="Geller-Mcgrath D.E."/>
            <person name="Sieber C.M.K."/>
            <person name="Emerson J.B."/>
            <person name="Anantharaman K."/>
            <person name="Thomas B.C."/>
            <person name="Malmstrom R."/>
            <person name="Stieglmeier M."/>
            <person name="Klingl A."/>
            <person name="Woyke T."/>
            <person name="Ryan C.M."/>
            <person name="Banfield J.F."/>
        </authorList>
    </citation>
    <scope>NUCLEOTIDE SEQUENCE [LARGE SCALE GENOMIC DNA]</scope>
</reference>
<evidence type="ECO:0000313" key="1">
    <source>
        <dbReference type="EMBL" id="PIW96616.1"/>
    </source>
</evidence>
<accession>A0A2M7IMN0</accession>
<comment type="caution">
    <text evidence="1">The sequence shown here is derived from an EMBL/GenBank/DDBJ whole genome shotgun (WGS) entry which is preliminary data.</text>
</comment>
<organism evidence="1 2">
    <name type="scientific">Candidatus Kaiserbacteria bacterium CG_4_8_14_3_um_filter_38_9</name>
    <dbReference type="NCBI Taxonomy" id="1974599"/>
    <lineage>
        <taxon>Bacteria</taxon>
        <taxon>Candidatus Kaiseribacteriota</taxon>
    </lineage>
</organism>
<sequence>MSAFYVFLADTEEGNCLPSVELNQPEACFSDPPSEKQLRRAQKRLVFWSAENKILSDLWVQFPVAALNAETPSGVFCVLGGYRA</sequence>
<dbReference type="EMBL" id="PFHR01000213">
    <property type="protein sequence ID" value="PIW96616.1"/>
    <property type="molecule type" value="Genomic_DNA"/>
</dbReference>
<evidence type="ECO:0000313" key="2">
    <source>
        <dbReference type="Proteomes" id="UP000230837"/>
    </source>
</evidence>
<protein>
    <submittedName>
        <fullName evidence="1">Uncharacterized protein</fullName>
    </submittedName>
</protein>
<dbReference type="Proteomes" id="UP000230837">
    <property type="component" value="Unassembled WGS sequence"/>
</dbReference>
<dbReference type="AlphaFoldDB" id="A0A2M7IMN0"/>
<name>A0A2M7IMN0_9BACT</name>
<gene>
    <name evidence="1" type="ORF">COZ82_04035</name>
</gene>
<proteinExistence type="predicted"/>